<evidence type="ECO:0000313" key="2">
    <source>
        <dbReference type="Proteomes" id="UP000299102"/>
    </source>
</evidence>
<dbReference type="AlphaFoldDB" id="A0A4C2AA88"/>
<dbReference type="EMBL" id="BGZK01002763">
    <property type="protein sequence ID" value="GBP96283.1"/>
    <property type="molecule type" value="Genomic_DNA"/>
</dbReference>
<keyword evidence="2" id="KW-1185">Reference proteome</keyword>
<dbReference type="Proteomes" id="UP000299102">
    <property type="component" value="Unassembled WGS sequence"/>
</dbReference>
<organism evidence="1 2">
    <name type="scientific">Eumeta variegata</name>
    <name type="common">Bagworm moth</name>
    <name type="synonym">Eumeta japonica</name>
    <dbReference type="NCBI Taxonomy" id="151549"/>
    <lineage>
        <taxon>Eukaryota</taxon>
        <taxon>Metazoa</taxon>
        <taxon>Ecdysozoa</taxon>
        <taxon>Arthropoda</taxon>
        <taxon>Hexapoda</taxon>
        <taxon>Insecta</taxon>
        <taxon>Pterygota</taxon>
        <taxon>Neoptera</taxon>
        <taxon>Endopterygota</taxon>
        <taxon>Lepidoptera</taxon>
        <taxon>Glossata</taxon>
        <taxon>Ditrysia</taxon>
        <taxon>Tineoidea</taxon>
        <taxon>Psychidae</taxon>
        <taxon>Oiketicinae</taxon>
        <taxon>Eumeta</taxon>
    </lineage>
</organism>
<evidence type="ECO:0000313" key="1">
    <source>
        <dbReference type="EMBL" id="GBP96283.1"/>
    </source>
</evidence>
<sequence length="103" mass="12025">MLKQKPNRSSESMKRVVLKSKYEEVETFTGEENEVNIVDVQVADNSIDEIKNSSVKRSSEEEEAAAAQLNYNMINLMSTSPRKLYFLQKIHRWKQQQDESKDQ</sequence>
<gene>
    <name evidence="1" type="ORF">EVAR_101638_1</name>
</gene>
<proteinExistence type="predicted"/>
<reference evidence="1 2" key="1">
    <citation type="journal article" date="2019" name="Commun. Biol.">
        <title>The bagworm genome reveals a unique fibroin gene that provides high tensile strength.</title>
        <authorList>
            <person name="Kono N."/>
            <person name="Nakamura H."/>
            <person name="Ohtoshi R."/>
            <person name="Tomita M."/>
            <person name="Numata K."/>
            <person name="Arakawa K."/>
        </authorList>
    </citation>
    <scope>NUCLEOTIDE SEQUENCE [LARGE SCALE GENOMIC DNA]</scope>
</reference>
<protein>
    <submittedName>
        <fullName evidence="1">Uncharacterized protein</fullName>
    </submittedName>
</protein>
<name>A0A4C2AA88_EUMVA</name>
<accession>A0A4C2AA88</accession>
<comment type="caution">
    <text evidence="1">The sequence shown here is derived from an EMBL/GenBank/DDBJ whole genome shotgun (WGS) entry which is preliminary data.</text>
</comment>